<feature type="domain" description="CD-NTase associated protein 4-like DNA endonuclease" evidence="1">
    <location>
        <begin position="12"/>
        <end position="89"/>
    </location>
</feature>
<dbReference type="InterPro" id="IPR025382">
    <property type="entry name" value="Cap4-like_endonuclease_dom"/>
</dbReference>
<keyword evidence="3" id="KW-1185">Reference proteome</keyword>
<comment type="caution">
    <text evidence="2">The sequence shown here is derived from an EMBL/GenBank/DDBJ whole genome shotgun (WGS) entry which is preliminary data.</text>
</comment>
<dbReference type="RefSeq" id="WP_404749155.1">
    <property type="nucleotide sequence ID" value="NZ_JBJDQH010000042.1"/>
</dbReference>
<name>A0ABW8M4J6_9ACTN</name>
<organism evidence="2 3">
    <name type="scientific">Streptomyces milbemycinicus</name>
    <dbReference type="NCBI Taxonomy" id="476552"/>
    <lineage>
        <taxon>Bacteria</taxon>
        <taxon>Bacillati</taxon>
        <taxon>Actinomycetota</taxon>
        <taxon>Actinomycetes</taxon>
        <taxon>Kitasatosporales</taxon>
        <taxon>Streptomycetaceae</taxon>
        <taxon>Streptomyces</taxon>
    </lineage>
</organism>
<proteinExistence type="predicted"/>
<dbReference type="Proteomes" id="UP001620295">
    <property type="component" value="Unassembled WGS sequence"/>
</dbReference>
<evidence type="ECO:0000313" key="3">
    <source>
        <dbReference type="Proteomes" id="UP001620295"/>
    </source>
</evidence>
<reference evidence="2 3" key="1">
    <citation type="submission" date="2024-11" db="EMBL/GenBank/DDBJ databases">
        <title>The Natural Products Discovery Center: Release of the First 8490 Sequenced Strains for Exploring Actinobacteria Biosynthetic Diversity.</title>
        <authorList>
            <person name="Kalkreuter E."/>
            <person name="Kautsar S.A."/>
            <person name="Yang D."/>
            <person name="Bader C.D."/>
            <person name="Teijaro C.N."/>
            <person name="Fluegel L."/>
            <person name="Davis C.M."/>
            <person name="Simpson J.R."/>
            <person name="Lauterbach L."/>
            <person name="Steele A.D."/>
            <person name="Gui C."/>
            <person name="Meng S."/>
            <person name="Li G."/>
            <person name="Viehrig K."/>
            <person name="Ye F."/>
            <person name="Su P."/>
            <person name="Kiefer A.F."/>
            <person name="Nichols A."/>
            <person name="Cepeda A.J."/>
            <person name="Yan W."/>
            <person name="Fan B."/>
            <person name="Jiang Y."/>
            <person name="Adhikari A."/>
            <person name="Zheng C.-J."/>
            <person name="Schuster L."/>
            <person name="Cowan T.M."/>
            <person name="Smanski M.J."/>
            <person name="Chevrette M.G."/>
            <person name="De Carvalho L.P.S."/>
            <person name="Shen B."/>
        </authorList>
    </citation>
    <scope>NUCLEOTIDE SEQUENCE [LARGE SCALE GENOMIC DNA]</scope>
    <source>
        <strain evidence="2 3">NPDC020863</strain>
    </source>
</reference>
<dbReference type="Pfam" id="PF14130">
    <property type="entry name" value="Cap4_nuclease"/>
    <property type="match status" value="1"/>
</dbReference>
<dbReference type="EMBL" id="JBJDQH010000042">
    <property type="protein sequence ID" value="MFK4273113.1"/>
    <property type="molecule type" value="Genomic_DNA"/>
</dbReference>
<accession>A0ABW8M4J6</accession>
<evidence type="ECO:0000259" key="1">
    <source>
        <dbReference type="Pfam" id="PF14130"/>
    </source>
</evidence>
<sequence length="392" mass="43509">MADPIETVAPDDSGSITLRRYEYQVHVAAQAILEILADEPVRHVTCEHIEDVIVARSSEGQANGGLFWDFQQIKTRDTTTPWALTDVLAKGPLKSLWRTYGTVKDQGLSYRLTAGLEGYLDPADALVTALAHGGGADNERCLKRVTAHVKADVKEVSAFLGLIRIRELPRREDIELRNTAFLHELGPSLTGAEITGLYTELVRRTREAMQGRLGPRWAEQLALQNLPAKLLRKRIGPSTVADLRQRLLRPDHVLLTDVSQRLSGVETALVRKLRRGAATDDVIQEAQMVRAHADIHRMKQQSLGTWPADPAIEADLDERLLLVARRTIRSHAADPRPANAIFDGLQTTLETSAASHDRWPLYARDSVLLMGRACAISDECRFDWGTAHESPA</sequence>
<protein>
    <submittedName>
        <fullName evidence="2">DsDNA nuclease domain-containing protein</fullName>
    </submittedName>
</protein>
<evidence type="ECO:0000313" key="2">
    <source>
        <dbReference type="EMBL" id="MFK4273113.1"/>
    </source>
</evidence>
<gene>
    <name evidence="2" type="ORF">ACI2L5_50925</name>
</gene>